<keyword evidence="2" id="KW-1185">Reference proteome</keyword>
<dbReference type="EMBL" id="CM044706">
    <property type="protein sequence ID" value="KAI5658123.1"/>
    <property type="molecule type" value="Genomic_DNA"/>
</dbReference>
<gene>
    <name evidence="1" type="ORF">M9H77_26916</name>
</gene>
<evidence type="ECO:0000313" key="1">
    <source>
        <dbReference type="EMBL" id="KAI5658123.1"/>
    </source>
</evidence>
<proteinExistence type="predicted"/>
<reference evidence="2" key="1">
    <citation type="journal article" date="2023" name="Nat. Plants">
        <title>Single-cell RNA sequencing provides a high-resolution roadmap for understanding the multicellular compartmentation of specialized metabolism.</title>
        <authorList>
            <person name="Sun S."/>
            <person name="Shen X."/>
            <person name="Li Y."/>
            <person name="Li Y."/>
            <person name="Wang S."/>
            <person name="Li R."/>
            <person name="Zhang H."/>
            <person name="Shen G."/>
            <person name="Guo B."/>
            <person name="Wei J."/>
            <person name="Xu J."/>
            <person name="St-Pierre B."/>
            <person name="Chen S."/>
            <person name="Sun C."/>
        </authorList>
    </citation>
    <scope>NUCLEOTIDE SEQUENCE [LARGE SCALE GENOMIC DNA]</scope>
</reference>
<accession>A0ACC0AB19</accession>
<dbReference type="Proteomes" id="UP001060085">
    <property type="component" value="Linkage Group LG06"/>
</dbReference>
<sequence>MFCSQISSGRSGAHQTTEVLGKKFLGQISQRGICLCFIFFRLESSVKFFFMLSCKVVDCCFRVVFHCGAYKLVLRGMHMPYSAAVDLVVGLGVSHVEGTLVDGPSRTMSSSSSSSYSLREIVPEREPIPVIDLSDDVSVEGPEMAPVAPEIGLEHR</sequence>
<comment type="caution">
    <text evidence="1">The sequence shown here is derived from an EMBL/GenBank/DDBJ whole genome shotgun (WGS) entry which is preliminary data.</text>
</comment>
<evidence type="ECO:0000313" key="2">
    <source>
        <dbReference type="Proteomes" id="UP001060085"/>
    </source>
</evidence>
<name>A0ACC0AB19_CATRO</name>
<protein>
    <submittedName>
        <fullName evidence="1">Uncharacterized protein</fullName>
    </submittedName>
</protein>
<organism evidence="1 2">
    <name type="scientific">Catharanthus roseus</name>
    <name type="common">Madagascar periwinkle</name>
    <name type="synonym">Vinca rosea</name>
    <dbReference type="NCBI Taxonomy" id="4058"/>
    <lineage>
        <taxon>Eukaryota</taxon>
        <taxon>Viridiplantae</taxon>
        <taxon>Streptophyta</taxon>
        <taxon>Embryophyta</taxon>
        <taxon>Tracheophyta</taxon>
        <taxon>Spermatophyta</taxon>
        <taxon>Magnoliopsida</taxon>
        <taxon>eudicotyledons</taxon>
        <taxon>Gunneridae</taxon>
        <taxon>Pentapetalae</taxon>
        <taxon>asterids</taxon>
        <taxon>lamiids</taxon>
        <taxon>Gentianales</taxon>
        <taxon>Apocynaceae</taxon>
        <taxon>Rauvolfioideae</taxon>
        <taxon>Vinceae</taxon>
        <taxon>Catharanthinae</taxon>
        <taxon>Catharanthus</taxon>
    </lineage>
</organism>